<protein>
    <submittedName>
        <fullName evidence="1">Uncharacterized protein</fullName>
    </submittedName>
</protein>
<evidence type="ECO:0000313" key="1">
    <source>
        <dbReference type="EMBL" id="KAH7991403.1"/>
    </source>
</evidence>
<dbReference type="Proteomes" id="UP000827872">
    <property type="component" value="Linkage Group LG03"/>
</dbReference>
<sequence length="83" mass="8945">MMSDGEIGEGSPATSSGEGIEVSMVGSNDTALEGTSGASPKGLDAAENDKPQSSLKDDLRRYHRLMPQRLLLLQTKQVYNRFC</sequence>
<comment type="caution">
    <text evidence="1">The sequence shown here is derived from an EMBL/GenBank/DDBJ whole genome shotgun (WGS) entry which is preliminary data.</text>
</comment>
<name>A0ACB8EG53_9SAUR</name>
<dbReference type="EMBL" id="CM037616">
    <property type="protein sequence ID" value="KAH7991403.1"/>
    <property type="molecule type" value="Genomic_DNA"/>
</dbReference>
<evidence type="ECO:0000313" key="2">
    <source>
        <dbReference type="Proteomes" id="UP000827872"/>
    </source>
</evidence>
<accession>A0ACB8EG53</accession>
<gene>
    <name evidence="1" type="ORF">K3G42_005683</name>
</gene>
<reference evidence="1" key="1">
    <citation type="submission" date="2021-08" db="EMBL/GenBank/DDBJ databases">
        <title>The first chromosome-level gecko genome reveals the dynamic sex chromosomes of Neotropical dwarf geckos (Sphaerodactylidae: Sphaerodactylus).</title>
        <authorList>
            <person name="Pinto B.J."/>
            <person name="Keating S.E."/>
            <person name="Gamble T."/>
        </authorList>
    </citation>
    <scope>NUCLEOTIDE SEQUENCE</scope>
    <source>
        <strain evidence="1">TG3544</strain>
    </source>
</reference>
<proteinExistence type="predicted"/>
<keyword evidence="2" id="KW-1185">Reference proteome</keyword>
<organism evidence="1 2">
    <name type="scientific">Sphaerodactylus townsendi</name>
    <dbReference type="NCBI Taxonomy" id="933632"/>
    <lineage>
        <taxon>Eukaryota</taxon>
        <taxon>Metazoa</taxon>
        <taxon>Chordata</taxon>
        <taxon>Craniata</taxon>
        <taxon>Vertebrata</taxon>
        <taxon>Euteleostomi</taxon>
        <taxon>Lepidosauria</taxon>
        <taxon>Squamata</taxon>
        <taxon>Bifurcata</taxon>
        <taxon>Gekkota</taxon>
        <taxon>Sphaerodactylidae</taxon>
        <taxon>Sphaerodactylus</taxon>
    </lineage>
</organism>